<evidence type="ECO:0000256" key="7">
    <source>
        <dbReference type="ARBA" id="ARBA00023237"/>
    </source>
</evidence>
<dbReference type="Proteomes" id="UP000249248">
    <property type="component" value="Unassembled WGS sequence"/>
</dbReference>
<evidence type="ECO:0008006" key="11">
    <source>
        <dbReference type="Google" id="ProtNLM"/>
    </source>
</evidence>
<dbReference type="GO" id="GO:0009279">
    <property type="term" value="C:cell outer membrane"/>
    <property type="evidence" value="ECO:0007669"/>
    <property type="project" value="UniProtKB-SubCell"/>
</dbReference>
<gene>
    <name evidence="9" type="ORF">DNU06_05005</name>
</gene>
<dbReference type="PANTHER" id="PTHR30026:SF20">
    <property type="entry name" value="OUTER MEMBRANE PROTEIN TOLC"/>
    <property type="match status" value="1"/>
</dbReference>
<comment type="caution">
    <text evidence="9">The sequence shown here is derived from an EMBL/GenBank/DDBJ whole genome shotgun (WGS) entry which is preliminary data.</text>
</comment>
<protein>
    <recommendedName>
        <fullName evidence="11">TolC family protein</fullName>
    </recommendedName>
</protein>
<evidence type="ECO:0000256" key="1">
    <source>
        <dbReference type="ARBA" id="ARBA00004442"/>
    </source>
</evidence>
<proteinExistence type="inferred from homology"/>
<dbReference type="GO" id="GO:1990281">
    <property type="term" value="C:efflux pump complex"/>
    <property type="evidence" value="ECO:0007669"/>
    <property type="project" value="TreeGrafter"/>
</dbReference>
<comment type="subcellular location">
    <subcellularLocation>
        <location evidence="1">Cell outer membrane</location>
    </subcellularLocation>
</comment>
<keyword evidence="8" id="KW-0175">Coiled coil</keyword>
<dbReference type="RefSeq" id="WP_111062131.1">
    <property type="nucleotide sequence ID" value="NZ_JBHUCU010000002.1"/>
</dbReference>
<name>A0A2W1N347_9FLAO</name>
<evidence type="ECO:0000256" key="2">
    <source>
        <dbReference type="ARBA" id="ARBA00007613"/>
    </source>
</evidence>
<dbReference type="GO" id="GO:0015562">
    <property type="term" value="F:efflux transmembrane transporter activity"/>
    <property type="evidence" value="ECO:0007669"/>
    <property type="project" value="InterPro"/>
</dbReference>
<dbReference type="PANTHER" id="PTHR30026">
    <property type="entry name" value="OUTER MEMBRANE PROTEIN TOLC"/>
    <property type="match status" value="1"/>
</dbReference>
<feature type="coiled-coil region" evidence="8">
    <location>
        <begin position="342"/>
        <end position="369"/>
    </location>
</feature>
<keyword evidence="5" id="KW-0812">Transmembrane</keyword>
<dbReference type="OrthoDB" id="367883at2"/>
<keyword evidence="6" id="KW-0472">Membrane</keyword>
<dbReference type="InterPro" id="IPR003423">
    <property type="entry name" value="OMP_efflux"/>
</dbReference>
<evidence type="ECO:0000313" key="9">
    <source>
        <dbReference type="EMBL" id="PZE17980.1"/>
    </source>
</evidence>
<reference evidence="9 10" key="1">
    <citation type="submission" date="2018-06" db="EMBL/GenBank/DDBJ databases">
        <title>The draft genome sequence of Crocinitomix sp. SM1701.</title>
        <authorList>
            <person name="Zhang X."/>
        </authorList>
    </citation>
    <scope>NUCLEOTIDE SEQUENCE [LARGE SCALE GENOMIC DNA]</scope>
    <source>
        <strain evidence="9 10">SM1701</strain>
    </source>
</reference>
<keyword evidence="7" id="KW-0998">Cell outer membrane</keyword>
<keyword evidence="3" id="KW-0813">Transport</keyword>
<evidence type="ECO:0000256" key="4">
    <source>
        <dbReference type="ARBA" id="ARBA00022452"/>
    </source>
</evidence>
<sequence length="446" mass="50908">MKNAIKIFLVFSMSCFQVIGQEGEKSFSLVEAEAYALEHNENIKNADLDVLAAEKKIWETIAIGLPQAQLEGQFQQLIDIPVTVVDASLFNPAAPAGSVMEFKMGQEFSTSATLSVNQLLFDGSYIVGLQFTKFYKKISETAFLKSQQDTKALVREAYYNILIAQQNVDLLDSIALTTKKLWDQSQGYYEAGFLLKEDLDQFEITFNRMELNLKNAKNQLLIAKNMLKLQLGISMKETISLSQNFEEVLKEIESNNPALQSFNIENNFDFQMVNQQKTLDEYSLKNEKAKYLPSAYAFLSHAQNAYRSEFDFFQDKAWYPTTVWGIGVTVPITTSGQKVMKVQQAEIKIQQDQNSIEQLKRGLEFQELQLKAMFINAYEKMHLEEQNVSLAQNIYQKSLERKEVGAVSALDVTQKQNQLLQAEGNYIAAIMEMLNYKIQLDKLYNQ</sequence>
<evidence type="ECO:0000256" key="6">
    <source>
        <dbReference type="ARBA" id="ARBA00023136"/>
    </source>
</evidence>
<dbReference type="SUPFAM" id="SSF56954">
    <property type="entry name" value="Outer membrane efflux proteins (OEP)"/>
    <property type="match status" value="1"/>
</dbReference>
<organism evidence="9 10">
    <name type="scientific">Putridiphycobacter roseus</name>
    <dbReference type="NCBI Taxonomy" id="2219161"/>
    <lineage>
        <taxon>Bacteria</taxon>
        <taxon>Pseudomonadati</taxon>
        <taxon>Bacteroidota</taxon>
        <taxon>Flavobacteriia</taxon>
        <taxon>Flavobacteriales</taxon>
        <taxon>Crocinitomicaceae</taxon>
        <taxon>Putridiphycobacter</taxon>
    </lineage>
</organism>
<dbReference type="Gene3D" id="1.20.1600.10">
    <property type="entry name" value="Outer membrane efflux proteins (OEP)"/>
    <property type="match status" value="1"/>
</dbReference>
<evidence type="ECO:0000256" key="8">
    <source>
        <dbReference type="SAM" id="Coils"/>
    </source>
</evidence>
<evidence type="ECO:0000313" key="10">
    <source>
        <dbReference type="Proteomes" id="UP000249248"/>
    </source>
</evidence>
<dbReference type="AlphaFoldDB" id="A0A2W1N347"/>
<dbReference type="GO" id="GO:0015288">
    <property type="term" value="F:porin activity"/>
    <property type="evidence" value="ECO:0007669"/>
    <property type="project" value="TreeGrafter"/>
</dbReference>
<evidence type="ECO:0000256" key="3">
    <source>
        <dbReference type="ARBA" id="ARBA00022448"/>
    </source>
</evidence>
<comment type="similarity">
    <text evidence="2">Belongs to the outer membrane factor (OMF) (TC 1.B.17) family.</text>
</comment>
<keyword evidence="4" id="KW-1134">Transmembrane beta strand</keyword>
<accession>A0A2W1N347</accession>
<dbReference type="InterPro" id="IPR051906">
    <property type="entry name" value="TolC-like"/>
</dbReference>
<dbReference type="Pfam" id="PF02321">
    <property type="entry name" value="OEP"/>
    <property type="match status" value="1"/>
</dbReference>
<evidence type="ECO:0000256" key="5">
    <source>
        <dbReference type="ARBA" id="ARBA00022692"/>
    </source>
</evidence>
<keyword evidence="10" id="KW-1185">Reference proteome</keyword>
<dbReference type="EMBL" id="QKSB01000002">
    <property type="protein sequence ID" value="PZE17980.1"/>
    <property type="molecule type" value="Genomic_DNA"/>
</dbReference>
<feature type="coiled-coil region" evidence="8">
    <location>
        <begin position="199"/>
        <end position="226"/>
    </location>
</feature>